<dbReference type="EMBL" id="SPUK01000018">
    <property type="protein sequence ID" value="TQV91717.1"/>
    <property type="molecule type" value="Genomic_DNA"/>
</dbReference>
<protein>
    <submittedName>
        <fullName evidence="2">WW/Rsp5/WWP</fullName>
    </submittedName>
</protein>
<dbReference type="Proteomes" id="UP000315783">
    <property type="component" value="Unassembled WGS sequence"/>
</dbReference>
<proteinExistence type="predicted"/>
<feature type="compositionally biased region" description="Acidic residues" evidence="1">
    <location>
        <begin position="194"/>
        <end position="220"/>
    </location>
</feature>
<feature type="region of interest" description="Disordered" evidence="1">
    <location>
        <begin position="316"/>
        <end position="338"/>
    </location>
</feature>
<gene>
    <name evidence="2" type="ORF">IF1G_09783</name>
</gene>
<keyword evidence="3" id="KW-1185">Reference proteome</keyword>
<sequence>MAGLSLLTYLPPGWTEATYEAATSTEYNALPEDELEKLMERKVEETRQKTMQILHEAKLWRATHGLATLSMHGTAGPVAAPGEAEAEAEAEADVSLDNTQRLVRRVEAAQWAEIGFLVFRTYYADEGLWEHFQQRFGEVVDRGIVAAAAPPGGGLARISSRVKLPLVSDYALVDLGPGGIAHIYRDSVSNLAGDGDDEEEEDSEDDDEEEGEKEEEEEDDGGHLASLDPGLRMPMCLMVDEECLRSMRADDPDDPDAATAAPFVKAVDAKLATNKDLHYAGWFRVSVQALVPRFYAAVQFYEPVEISAAVDESTGIWTGMKSPPSSREDEEATTALKK</sequence>
<evidence type="ECO:0000313" key="3">
    <source>
        <dbReference type="Proteomes" id="UP000315783"/>
    </source>
</evidence>
<dbReference type="STRING" id="43265.A0A545VP82"/>
<evidence type="ECO:0000256" key="1">
    <source>
        <dbReference type="SAM" id="MobiDB-lite"/>
    </source>
</evidence>
<comment type="caution">
    <text evidence="2">The sequence shown here is derived from an EMBL/GenBank/DDBJ whole genome shotgun (WGS) entry which is preliminary data.</text>
</comment>
<accession>A0A545VP82</accession>
<reference evidence="2 3" key="1">
    <citation type="journal article" date="2019" name="Appl. Microbiol. Biotechnol.">
        <title>Genome sequence of Isaria javanica and comparative genome analysis insights into family S53 peptidase evolution in fungal entomopathogens.</title>
        <authorList>
            <person name="Lin R."/>
            <person name="Zhang X."/>
            <person name="Xin B."/>
            <person name="Zou M."/>
            <person name="Gao Y."/>
            <person name="Qin F."/>
            <person name="Hu Q."/>
            <person name="Xie B."/>
            <person name="Cheng X."/>
        </authorList>
    </citation>
    <scope>NUCLEOTIDE SEQUENCE [LARGE SCALE GENOMIC DNA]</scope>
    <source>
        <strain evidence="2 3">IJ1G</strain>
    </source>
</reference>
<dbReference type="AlphaFoldDB" id="A0A545VP82"/>
<organism evidence="2 3">
    <name type="scientific">Cordyceps javanica</name>
    <dbReference type="NCBI Taxonomy" id="43265"/>
    <lineage>
        <taxon>Eukaryota</taxon>
        <taxon>Fungi</taxon>
        <taxon>Dikarya</taxon>
        <taxon>Ascomycota</taxon>
        <taxon>Pezizomycotina</taxon>
        <taxon>Sordariomycetes</taxon>
        <taxon>Hypocreomycetidae</taxon>
        <taxon>Hypocreales</taxon>
        <taxon>Cordycipitaceae</taxon>
        <taxon>Cordyceps</taxon>
    </lineage>
</organism>
<evidence type="ECO:0000313" key="2">
    <source>
        <dbReference type="EMBL" id="TQV91717.1"/>
    </source>
</evidence>
<feature type="region of interest" description="Disordered" evidence="1">
    <location>
        <begin position="189"/>
        <end position="229"/>
    </location>
</feature>
<dbReference type="OrthoDB" id="4869816at2759"/>
<name>A0A545VP82_9HYPO</name>